<keyword evidence="2" id="KW-1185">Reference proteome</keyword>
<organism evidence="1 2">
    <name type="scientific">Adineta ricciae</name>
    <name type="common">Rotifer</name>
    <dbReference type="NCBI Taxonomy" id="249248"/>
    <lineage>
        <taxon>Eukaryota</taxon>
        <taxon>Metazoa</taxon>
        <taxon>Spiralia</taxon>
        <taxon>Gnathifera</taxon>
        <taxon>Rotifera</taxon>
        <taxon>Eurotatoria</taxon>
        <taxon>Bdelloidea</taxon>
        <taxon>Adinetida</taxon>
        <taxon>Adinetidae</taxon>
        <taxon>Adineta</taxon>
    </lineage>
</organism>
<accession>A0A816FK49</accession>
<sequence>MMSTKSKGPVIQVDRLIIDPRNPIKPKSVRSDVSPSSTIKDFFKNNSSEESYFFFPSNRIEIVRLTLDDLKKKEPIRSPIYESIEEQQKLSK</sequence>
<proteinExistence type="predicted"/>
<evidence type="ECO:0000313" key="2">
    <source>
        <dbReference type="Proteomes" id="UP000663828"/>
    </source>
</evidence>
<gene>
    <name evidence="1" type="ORF">XAT740_LOCUS57143</name>
</gene>
<protein>
    <submittedName>
        <fullName evidence="1">Uncharacterized protein</fullName>
    </submittedName>
</protein>
<dbReference type="EMBL" id="CAJNOR010011600">
    <property type="protein sequence ID" value="CAF1662502.1"/>
    <property type="molecule type" value="Genomic_DNA"/>
</dbReference>
<dbReference type="Proteomes" id="UP000663828">
    <property type="component" value="Unassembled WGS sequence"/>
</dbReference>
<reference evidence="1" key="1">
    <citation type="submission" date="2021-02" db="EMBL/GenBank/DDBJ databases">
        <authorList>
            <person name="Nowell W R."/>
        </authorList>
    </citation>
    <scope>NUCLEOTIDE SEQUENCE</scope>
</reference>
<evidence type="ECO:0000313" key="1">
    <source>
        <dbReference type="EMBL" id="CAF1662502.1"/>
    </source>
</evidence>
<dbReference type="AlphaFoldDB" id="A0A816FK49"/>
<comment type="caution">
    <text evidence="1">The sequence shown here is derived from an EMBL/GenBank/DDBJ whole genome shotgun (WGS) entry which is preliminary data.</text>
</comment>
<name>A0A816FK49_ADIRI</name>